<feature type="transmembrane region" description="Helical" evidence="1">
    <location>
        <begin position="12"/>
        <end position="34"/>
    </location>
</feature>
<gene>
    <name evidence="3" type="ORF">CFK37_03215</name>
</gene>
<dbReference type="PIRSF" id="PIRSF026631">
    <property type="entry name" value="UCP026631"/>
    <property type="match status" value="1"/>
</dbReference>
<keyword evidence="1" id="KW-1133">Transmembrane helix</keyword>
<feature type="transmembrane region" description="Helical" evidence="1">
    <location>
        <begin position="348"/>
        <end position="367"/>
    </location>
</feature>
<dbReference type="InterPro" id="IPR005182">
    <property type="entry name" value="YdbS-like_PH"/>
</dbReference>
<dbReference type="KEGG" id="vil:CFK37_03215"/>
<name>A0A220U7L6_9BACI</name>
<feature type="transmembrane region" description="Helical" evidence="1">
    <location>
        <begin position="172"/>
        <end position="192"/>
    </location>
</feature>
<keyword evidence="4" id="KW-1185">Reference proteome</keyword>
<dbReference type="OrthoDB" id="2195155at2"/>
<feature type="domain" description="YdbS-like PH" evidence="2">
    <location>
        <begin position="61"/>
        <end position="140"/>
    </location>
</feature>
<dbReference type="InterPro" id="IPR014529">
    <property type="entry name" value="UCP026631"/>
</dbReference>
<keyword evidence="1" id="KW-0472">Membrane</keyword>
<dbReference type="PANTHER" id="PTHR34473">
    <property type="entry name" value="UPF0699 TRANSMEMBRANE PROTEIN YDBS"/>
    <property type="match status" value="1"/>
</dbReference>
<feature type="domain" description="YdbS-like PH" evidence="2">
    <location>
        <begin position="391"/>
        <end position="472"/>
    </location>
</feature>
<feature type="transmembrane region" description="Helical" evidence="1">
    <location>
        <begin position="40"/>
        <end position="62"/>
    </location>
</feature>
<dbReference type="AlphaFoldDB" id="A0A220U7L6"/>
<protein>
    <recommendedName>
        <fullName evidence="2">YdbS-like PH domain-containing protein</fullName>
    </recommendedName>
</protein>
<sequence>MSEKRRLHPAAILFTIVKMFKELIFTIGVGFFAFKEEGMAYFIIGGSALVIIALSFGILSWYRYTYRVEDEELRIEHGIIIRRKRYISKNRIQSIDLTQNVVHRLFKLVKVNIETAGSGMGSEASLKAVKLKTGEALREELKTAKKAATIESADAEQMEQDFPSETITKRRLFVAGTTSGSIGIIFIIFSVVFSDLDQFIPDSYYENTFNTIIGFSIIIITILVLALLLLLWLLGIAGTMIKYGNFTITKHPDELLITRGLLEKKQTTIPLRRIQAVGINESIIRQPFGYVTVYAEVAGGSIQKGEDFSTILFPIMKRTEVDDFLTKLLPEYVSERNKLKGLPAQAKTFYLVRSSMLLMLVAIAMLFLFPQFIWAPIIVLLLCMYIGLLRYKDAGFRIDGERLTLRSRVINRKTIILFHKRIQSFESKQYWLQKRASVATLKASIVSSFGAGTHYKIKDLSVDDAMEIADWYSFRDY</sequence>
<feature type="transmembrane region" description="Helical" evidence="1">
    <location>
        <begin position="373"/>
        <end position="391"/>
    </location>
</feature>
<dbReference type="PANTHER" id="PTHR34473:SF2">
    <property type="entry name" value="UPF0699 TRANSMEMBRANE PROTEIN YDBT"/>
    <property type="match status" value="1"/>
</dbReference>
<evidence type="ECO:0000313" key="3">
    <source>
        <dbReference type="EMBL" id="ASK64274.1"/>
    </source>
</evidence>
<evidence type="ECO:0000259" key="2">
    <source>
        <dbReference type="Pfam" id="PF03703"/>
    </source>
</evidence>
<dbReference type="Proteomes" id="UP000198312">
    <property type="component" value="Chromosome"/>
</dbReference>
<organism evidence="3 4">
    <name type="scientific">Virgibacillus phasianinus</name>
    <dbReference type="NCBI Taxonomy" id="2017483"/>
    <lineage>
        <taxon>Bacteria</taxon>
        <taxon>Bacillati</taxon>
        <taxon>Bacillota</taxon>
        <taxon>Bacilli</taxon>
        <taxon>Bacillales</taxon>
        <taxon>Bacillaceae</taxon>
        <taxon>Virgibacillus</taxon>
    </lineage>
</organism>
<dbReference type="Pfam" id="PF03703">
    <property type="entry name" value="bPH_2"/>
    <property type="match status" value="3"/>
</dbReference>
<feature type="domain" description="YdbS-like PH" evidence="2">
    <location>
        <begin position="247"/>
        <end position="320"/>
    </location>
</feature>
<keyword evidence="1" id="KW-0812">Transmembrane</keyword>
<reference evidence="3 4" key="1">
    <citation type="submission" date="2017-07" db="EMBL/GenBank/DDBJ databases">
        <title>Virgibacillus sp. LM2416.</title>
        <authorList>
            <person name="Tak E.J."/>
            <person name="Bae J.-W."/>
        </authorList>
    </citation>
    <scope>NUCLEOTIDE SEQUENCE [LARGE SCALE GENOMIC DNA]</scope>
    <source>
        <strain evidence="3 4">LM2416</strain>
    </source>
</reference>
<proteinExistence type="predicted"/>
<evidence type="ECO:0000313" key="4">
    <source>
        <dbReference type="Proteomes" id="UP000198312"/>
    </source>
</evidence>
<feature type="transmembrane region" description="Helical" evidence="1">
    <location>
        <begin position="212"/>
        <end position="234"/>
    </location>
</feature>
<accession>A0A220U7L6</accession>
<dbReference type="EMBL" id="CP022315">
    <property type="protein sequence ID" value="ASK64274.1"/>
    <property type="molecule type" value="Genomic_DNA"/>
</dbReference>
<evidence type="ECO:0000256" key="1">
    <source>
        <dbReference type="SAM" id="Phobius"/>
    </source>
</evidence>